<evidence type="ECO:0000313" key="1">
    <source>
        <dbReference type="EMBL" id="VEN55782.1"/>
    </source>
</evidence>
<keyword evidence="2" id="KW-1185">Reference proteome</keyword>
<accession>A0A653D6F7</accession>
<feature type="non-terminal residue" evidence="1">
    <location>
        <position position="38"/>
    </location>
</feature>
<protein>
    <submittedName>
        <fullName evidence="1">Uncharacterized protein</fullName>
    </submittedName>
</protein>
<dbReference type="Proteomes" id="UP000410492">
    <property type="component" value="Unassembled WGS sequence"/>
</dbReference>
<proteinExistence type="predicted"/>
<evidence type="ECO:0000313" key="2">
    <source>
        <dbReference type="Proteomes" id="UP000410492"/>
    </source>
</evidence>
<gene>
    <name evidence="1" type="ORF">CALMAC_LOCUS14865</name>
</gene>
<dbReference type="AlphaFoldDB" id="A0A653D6F7"/>
<dbReference type="EMBL" id="CAACVG010010417">
    <property type="protein sequence ID" value="VEN55782.1"/>
    <property type="molecule type" value="Genomic_DNA"/>
</dbReference>
<name>A0A653D6F7_CALMS</name>
<organism evidence="1 2">
    <name type="scientific">Callosobruchus maculatus</name>
    <name type="common">Southern cowpea weevil</name>
    <name type="synonym">Pulse bruchid</name>
    <dbReference type="NCBI Taxonomy" id="64391"/>
    <lineage>
        <taxon>Eukaryota</taxon>
        <taxon>Metazoa</taxon>
        <taxon>Ecdysozoa</taxon>
        <taxon>Arthropoda</taxon>
        <taxon>Hexapoda</taxon>
        <taxon>Insecta</taxon>
        <taxon>Pterygota</taxon>
        <taxon>Neoptera</taxon>
        <taxon>Endopterygota</taxon>
        <taxon>Coleoptera</taxon>
        <taxon>Polyphaga</taxon>
        <taxon>Cucujiformia</taxon>
        <taxon>Chrysomeloidea</taxon>
        <taxon>Chrysomelidae</taxon>
        <taxon>Bruchinae</taxon>
        <taxon>Bruchini</taxon>
        <taxon>Callosobruchus</taxon>
    </lineage>
</organism>
<sequence>MAMWSVVTPEDVGIKNSAPSARAKHSATLVGDHVYLLG</sequence>
<dbReference type="OrthoDB" id="6725720at2759"/>
<reference evidence="1 2" key="1">
    <citation type="submission" date="2019-01" db="EMBL/GenBank/DDBJ databases">
        <authorList>
            <person name="Sayadi A."/>
        </authorList>
    </citation>
    <scope>NUCLEOTIDE SEQUENCE [LARGE SCALE GENOMIC DNA]</scope>
</reference>